<dbReference type="STRING" id="47853.TK50_17215"/>
<evidence type="ECO:0000313" key="3">
    <source>
        <dbReference type="Proteomes" id="UP000183585"/>
    </source>
</evidence>
<organism evidence="2 3">
    <name type="scientific">Micromonospora carbonacea</name>
    <dbReference type="NCBI Taxonomy" id="47853"/>
    <lineage>
        <taxon>Bacteria</taxon>
        <taxon>Bacillati</taxon>
        <taxon>Actinomycetota</taxon>
        <taxon>Actinomycetes</taxon>
        <taxon>Micromonosporales</taxon>
        <taxon>Micromonosporaceae</taxon>
        <taxon>Micromonospora</taxon>
    </lineage>
</organism>
<dbReference type="EMBL" id="FMCT01000001">
    <property type="protein sequence ID" value="SCE64798.1"/>
    <property type="molecule type" value="Genomic_DNA"/>
</dbReference>
<dbReference type="RefSeq" id="WP_074472274.1">
    <property type="nucleotide sequence ID" value="NZ_FMCT01000001.1"/>
</dbReference>
<feature type="transmembrane region" description="Helical" evidence="1">
    <location>
        <begin position="84"/>
        <end position="103"/>
    </location>
</feature>
<evidence type="ECO:0000256" key="1">
    <source>
        <dbReference type="SAM" id="Phobius"/>
    </source>
</evidence>
<gene>
    <name evidence="2" type="ORF">GA0070563_101130</name>
</gene>
<accession>A0A1C4TZC2</accession>
<sequence>MAAFNRSAGTGRSGSLGRYGTAAGTGTLAVLLLVAVCGSPLYVGWAEGRTDPGSAGGWFLRLLAWPAWRFGFGDPGQGTLASDLRAILLVVLAAALLYLLPASQVARVPGSVSQFFSGWGAYVLAAGLAGLLGTLLGPAPSLLAALQAASAGAGYGFLAGWIIGTASLGGRA</sequence>
<keyword evidence="1" id="KW-1133">Transmembrane helix</keyword>
<keyword evidence="1" id="KW-0812">Transmembrane</keyword>
<name>A0A1C4TZC2_9ACTN</name>
<dbReference type="Proteomes" id="UP000183585">
    <property type="component" value="Unassembled WGS sequence"/>
</dbReference>
<feature type="transmembrane region" description="Helical" evidence="1">
    <location>
        <begin position="115"/>
        <end position="136"/>
    </location>
</feature>
<dbReference type="AlphaFoldDB" id="A0A1C4TZC2"/>
<reference evidence="3" key="1">
    <citation type="submission" date="2016-06" db="EMBL/GenBank/DDBJ databases">
        <authorList>
            <person name="Varghese N."/>
            <person name="Submissions Spin"/>
        </authorList>
    </citation>
    <scope>NUCLEOTIDE SEQUENCE [LARGE SCALE GENOMIC DNA]</scope>
    <source>
        <strain evidence="3">DSM 43168</strain>
    </source>
</reference>
<protein>
    <submittedName>
        <fullName evidence="2">Uncharacterized protein</fullName>
    </submittedName>
</protein>
<keyword evidence="1" id="KW-0472">Membrane</keyword>
<proteinExistence type="predicted"/>
<feature type="transmembrane region" description="Helical" evidence="1">
    <location>
        <begin position="21"/>
        <end position="43"/>
    </location>
</feature>
<keyword evidence="3" id="KW-1185">Reference proteome</keyword>
<feature type="transmembrane region" description="Helical" evidence="1">
    <location>
        <begin position="143"/>
        <end position="163"/>
    </location>
</feature>
<evidence type="ECO:0000313" key="2">
    <source>
        <dbReference type="EMBL" id="SCE64798.1"/>
    </source>
</evidence>